<reference evidence="2" key="1">
    <citation type="submission" date="2020-03" db="EMBL/GenBank/DDBJ databases">
        <title>The deep terrestrial virosphere.</title>
        <authorList>
            <person name="Holmfeldt K."/>
            <person name="Nilsson E."/>
            <person name="Simone D."/>
            <person name="Lopez-Fernandez M."/>
            <person name="Wu X."/>
            <person name="de Brujin I."/>
            <person name="Lundin D."/>
            <person name="Andersson A."/>
            <person name="Bertilsson S."/>
            <person name="Dopson M."/>
        </authorList>
    </citation>
    <scope>NUCLEOTIDE SEQUENCE</scope>
    <source>
        <strain evidence="2">MM415A05162</strain>
        <strain evidence="3">MM415B03825</strain>
    </source>
</reference>
<keyword evidence="1" id="KW-0472">Membrane</keyword>
<feature type="transmembrane region" description="Helical" evidence="1">
    <location>
        <begin position="36"/>
        <end position="57"/>
    </location>
</feature>
<evidence type="ECO:0000313" key="3">
    <source>
        <dbReference type="EMBL" id="QJA94551.1"/>
    </source>
</evidence>
<gene>
    <name evidence="2" type="ORF">MM415A05162_0002</name>
    <name evidence="3" type="ORF">MM415B03825_0009</name>
</gene>
<organism evidence="2">
    <name type="scientific">viral metagenome</name>
    <dbReference type="NCBI Taxonomy" id="1070528"/>
    <lineage>
        <taxon>unclassified sequences</taxon>
        <taxon>metagenomes</taxon>
        <taxon>organismal metagenomes</taxon>
    </lineage>
</organism>
<sequence length="199" mass="23287">MERGIMWYSKYAIFLIIDWLLGILTIWFAMTEQLVLMILTFLMLVGVTAYPIVRYIYREKLIKSLCEVYSEPEEGHSERILKPVNGNCLQLTIRFKVTAHIRSIGLRFEKDGEYVNNVRIVDLNDWQRVDGGRPANINEPSEMKNGTWFWEYKEPHHRYPESRITIGIIYESSENIKGQLRVSINTVEVSKGVVIPFEV</sequence>
<keyword evidence="1" id="KW-0812">Transmembrane</keyword>
<evidence type="ECO:0000256" key="1">
    <source>
        <dbReference type="SAM" id="Phobius"/>
    </source>
</evidence>
<protein>
    <submittedName>
        <fullName evidence="2">Uncharacterized protein</fullName>
    </submittedName>
</protein>
<name>A0A6M3JGY8_9ZZZZ</name>
<keyword evidence="1" id="KW-1133">Transmembrane helix</keyword>
<feature type="transmembrane region" description="Helical" evidence="1">
    <location>
        <begin position="12"/>
        <end position="30"/>
    </location>
</feature>
<evidence type="ECO:0000313" key="2">
    <source>
        <dbReference type="EMBL" id="QJA69050.1"/>
    </source>
</evidence>
<dbReference type="AlphaFoldDB" id="A0A6M3JGY8"/>
<dbReference type="EMBL" id="MT143241">
    <property type="protein sequence ID" value="QJA94551.1"/>
    <property type="molecule type" value="Genomic_DNA"/>
</dbReference>
<accession>A0A6M3JGY8</accession>
<dbReference type="EMBL" id="MT141673">
    <property type="protein sequence ID" value="QJA69050.1"/>
    <property type="molecule type" value="Genomic_DNA"/>
</dbReference>
<proteinExistence type="predicted"/>